<protein>
    <recommendedName>
        <fullName evidence="4">DUF3278 domain-containing protein</fullName>
    </recommendedName>
</protein>
<sequence>MNIDEIKSIWKKDMEILEKRVKLNEEKIKTLEFNKAKTGFDELLKISIAGKNMAIMYAIISLIMIFLVTDSLPYMLMLLVASGAMVFSYFQHRVLKKVDYGKLSLIDLQKEIIKFRMHTARTGIYDLSIVVIWLVATGLAFVKFLIGFDVFHLQENTTQPFIIFGIVLLVLIIFTKMIYGYYDKRLKKYEDDLGLIKNFEGA</sequence>
<evidence type="ECO:0008006" key="4">
    <source>
        <dbReference type="Google" id="ProtNLM"/>
    </source>
</evidence>
<feature type="transmembrane region" description="Helical" evidence="1">
    <location>
        <begin position="43"/>
        <end position="66"/>
    </location>
</feature>
<keyword evidence="1" id="KW-0472">Membrane</keyword>
<keyword evidence="3" id="KW-1185">Reference proteome</keyword>
<feature type="transmembrane region" description="Helical" evidence="1">
    <location>
        <begin position="72"/>
        <end position="90"/>
    </location>
</feature>
<gene>
    <name evidence="2" type="ORF">GWK10_12810</name>
</gene>
<accession>A0A6M0CJH7</accession>
<dbReference type="Proteomes" id="UP000474296">
    <property type="component" value="Unassembled WGS sequence"/>
</dbReference>
<evidence type="ECO:0000313" key="2">
    <source>
        <dbReference type="EMBL" id="NER18098.1"/>
    </source>
</evidence>
<organism evidence="2 3">
    <name type="scientific">Spongiivirga citrea</name>
    <dbReference type="NCBI Taxonomy" id="1481457"/>
    <lineage>
        <taxon>Bacteria</taxon>
        <taxon>Pseudomonadati</taxon>
        <taxon>Bacteroidota</taxon>
        <taxon>Flavobacteriia</taxon>
        <taxon>Flavobacteriales</taxon>
        <taxon>Flavobacteriaceae</taxon>
        <taxon>Spongiivirga</taxon>
    </lineage>
</organism>
<dbReference type="RefSeq" id="WP_164032778.1">
    <property type="nucleotide sequence ID" value="NZ_JAABOQ010000005.1"/>
</dbReference>
<keyword evidence="1" id="KW-0812">Transmembrane</keyword>
<reference evidence="2 3" key="1">
    <citation type="submission" date="2020-01" db="EMBL/GenBank/DDBJ databases">
        <title>Spongiivirga citrea KCTC 32990T.</title>
        <authorList>
            <person name="Wang G."/>
        </authorList>
    </citation>
    <scope>NUCLEOTIDE SEQUENCE [LARGE SCALE GENOMIC DNA]</scope>
    <source>
        <strain evidence="2 3">KCTC 32990</strain>
    </source>
</reference>
<feature type="transmembrane region" description="Helical" evidence="1">
    <location>
        <begin position="158"/>
        <end position="179"/>
    </location>
</feature>
<evidence type="ECO:0000256" key="1">
    <source>
        <dbReference type="SAM" id="Phobius"/>
    </source>
</evidence>
<feature type="transmembrane region" description="Helical" evidence="1">
    <location>
        <begin position="124"/>
        <end position="146"/>
    </location>
</feature>
<dbReference type="AlphaFoldDB" id="A0A6M0CJH7"/>
<dbReference type="EMBL" id="JAABOQ010000005">
    <property type="protein sequence ID" value="NER18098.1"/>
    <property type="molecule type" value="Genomic_DNA"/>
</dbReference>
<comment type="caution">
    <text evidence="2">The sequence shown here is derived from an EMBL/GenBank/DDBJ whole genome shotgun (WGS) entry which is preliminary data.</text>
</comment>
<name>A0A6M0CJH7_9FLAO</name>
<evidence type="ECO:0000313" key="3">
    <source>
        <dbReference type="Proteomes" id="UP000474296"/>
    </source>
</evidence>
<proteinExistence type="predicted"/>
<keyword evidence="1" id="KW-1133">Transmembrane helix</keyword>